<protein>
    <submittedName>
        <fullName evidence="2">5-methylcytosine-specific restriction protein B</fullName>
    </submittedName>
</protein>
<evidence type="ECO:0000313" key="3">
    <source>
        <dbReference type="Proteomes" id="UP000321485"/>
    </source>
</evidence>
<dbReference type="PANTHER" id="PTHR37291">
    <property type="entry name" value="5-METHYLCYTOSINE-SPECIFIC RESTRICTION ENZYME B"/>
    <property type="match status" value="1"/>
</dbReference>
<dbReference type="PANTHER" id="PTHR37291:SF1">
    <property type="entry name" value="TYPE IV METHYL-DIRECTED RESTRICTION ENZYME ECOKMCRB SUBUNIT"/>
    <property type="match status" value="1"/>
</dbReference>
<dbReference type="InterPro" id="IPR011704">
    <property type="entry name" value="ATPase_dyneun-rel_AAA"/>
</dbReference>
<dbReference type="Gene3D" id="3.40.50.300">
    <property type="entry name" value="P-loop containing nucleotide triphosphate hydrolases"/>
    <property type="match status" value="1"/>
</dbReference>
<dbReference type="GO" id="GO:0005524">
    <property type="term" value="F:ATP binding"/>
    <property type="evidence" value="ECO:0007669"/>
    <property type="project" value="InterPro"/>
</dbReference>
<evidence type="ECO:0000259" key="1">
    <source>
        <dbReference type="Pfam" id="PF07728"/>
    </source>
</evidence>
<dbReference type="GeneID" id="51112813"/>
<dbReference type="InterPro" id="IPR052934">
    <property type="entry name" value="Methyl-DNA_Rec/Restrict_Enz"/>
</dbReference>
<dbReference type="RefSeq" id="WP_146871915.1">
    <property type="nucleotide sequence ID" value="NZ_VJWE01000016.1"/>
</dbReference>
<dbReference type="Pfam" id="PF07728">
    <property type="entry name" value="AAA_5"/>
    <property type="match status" value="1"/>
</dbReference>
<dbReference type="GO" id="GO:0016887">
    <property type="term" value="F:ATP hydrolysis activity"/>
    <property type="evidence" value="ECO:0007669"/>
    <property type="project" value="InterPro"/>
</dbReference>
<name>A0A561XF76_ACIDE</name>
<comment type="caution">
    <text evidence="2">The sequence shown here is derived from an EMBL/GenBank/DDBJ whole genome shotgun (WGS) entry which is preliminary data.</text>
</comment>
<organism evidence="2 3">
    <name type="scientific">Acidovorax delafieldii</name>
    <name type="common">Pseudomonas delafieldii</name>
    <dbReference type="NCBI Taxonomy" id="47920"/>
    <lineage>
        <taxon>Bacteria</taxon>
        <taxon>Pseudomonadati</taxon>
        <taxon>Pseudomonadota</taxon>
        <taxon>Betaproteobacteria</taxon>
        <taxon>Burkholderiales</taxon>
        <taxon>Comamonadaceae</taxon>
        <taxon>Acidovorax</taxon>
    </lineage>
</organism>
<proteinExistence type="predicted"/>
<dbReference type="SUPFAM" id="SSF52540">
    <property type="entry name" value="P-loop containing nucleoside triphosphate hydrolases"/>
    <property type="match status" value="1"/>
</dbReference>
<feature type="domain" description="ATPase dynein-related AAA" evidence="1">
    <location>
        <begin position="328"/>
        <end position="503"/>
    </location>
</feature>
<evidence type="ECO:0000313" key="2">
    <source>
        <dbReference type="EMBL" id="TWG34763.1"/>
    </source>
</evidence>
<dbReference type="Proteomes" id="UP000321485">
    <property type="component" value="Unassembled WGS sequence"/>
</dbReference>
<reference evidence="2 3" key="1">
    <citation type="journal article" date="2015" name="Stand. Genomic Sci.">
        <title>Genomic Encyclopedia of Bacterial and Archaeal Type Strains, Phase III: the genomes of soil and plant-associated and newly described type strains.</title>
        <authorList>
            <person name="Whitman W.B."/>
            <person name="Woyke T."/>
            <person name="Klenk H.P."/>
            <person name="Zhou Y."/>
            <person name="Lilburn T.G."/>
            <person name="Beck B.J."/>
            <person name="De Vos P."/>
            <person name="Vandamme P."/>
            <person name="Eisen J.A."/>
            <person name="Garrity G."/>
            <person name="Hugenholtz P."/>
            <person name="Kyrpides N.C."/>
        </authorList>
    </citation>
    <scope>NUCLEOTIDE SEQUENCE [LARGE SCALE GENOMIC DNA]</scope>
    <source>
        <strain evidence="2 3">DSM 64</strain>
    </source>
</reference>
<gene>
    <name evidence="2" type="ORF">ATF69_3770</name>
</gene>
<accession>A0A561XF76</accession>
<dbReference type="EMBL" id="VJWE01000016">
    <property type="protein sequence ID" value="TWG34763.1"/>
    <property type="molecule type" value="Genomic_DNA"/>
</dbReference>
<dbReference type="AlphaFoldDB" id="A0A561XF76"/>
<dbReference type="InterPro" id="IPR027417">
    <property type="entry name" value="P-loop_NTPase"/>
</dbReference>
<sequence>MAQNYFSNDHFKLLNKWKGTVYDKTNPEQQRVYEELGQAYDVTKHWAEALQQQLFKDGKTKTVRKPTDQWQKKFTHYNWARIYPAQNAPDGLAYTVGIDAELGFVVKIDLVDIKVNDPALRKKYEQIRGPLTSSPIVAIKSAADGLALDFTALVDWSVESIKNFKLTYDDVADQLGLSAGQDEASLLHHFQGHEDFVERQPLWTSTTTELFGRLARAVNEMGLDWWFTRATNSQLRFGRKEKGVVKGGPVGWLFLRKDGIRVSWSAFAGLDELEPTDLTSELVQIFEAADKDEGSWPAKLGARSGRNGYWPDDYDIEDEPKSDKPPKNVIYYGPPGTGKTFDLQALLVSDYTDAEYGERYEFVTFHQSYGYEEFVEGLRPVIAKRGKKRAADSETASASNGEVRYEITPGAFLRLCDRARKNPSRQYAMVIDEINRGNISKIFGELITLVEVDKRDGAKYPVAVTLPYSAESFSVPSNVDVIGTMNTADRSLALVDTALRRRFEFIESMPKPSVLAGTIVSHNGVDIDIEQLLTMLNKRIEALYDRDHMVGHAYFTRLKDLKEADRFSELKTVFRNKIIPLLEEYFFEDWQKIRLVLGDNQKAKQDHQFVHEIGREEDLLALFGREHELDQYAIRSRYQLNAGALDQPDAYVGIYAPKPAVTAG</sequence>